<dbReference type="RefSeq" id="WP_127029263.1">
    <property type="nucleotide sequence ID" value="NZ_RYFG02000097.1"/>
</dbReference>
<gene>
    <name evidence="3" type="ORF">EKO24_011640</name>
</gene>
<evidence type="ECO:0000256" key="2">
    <source>
        <dbReference type="SAM" id="SignalP"/>
    </source>
</evidence>
<reference evidence="3 4" key="1">
    <citation type="journal article" date="2019" name="Antonie Van Leeuwenhoek">
        <title>Description of 'Ca. Methylobacter oryzae' KRF1, a novel species from the environmentally important Methylobacter clade 2.</title>
        <authorList>
            <person name="Khatri K."/>
            <person name="Mohite J.A."/>
            <person name="Pandit P.S."/>
            <person name="Bahulikar R."/>
            <person name="Rahalkar M.C."/>
        </authorList>
    </citation>
    <scope>NUCLEOTIDE SEQUENCE [LARGE SCALE GENOMIC DNA]</scope>
    <source>
        <strain evidence="3 4">KRF1</strain>
    </source>
</reference>
<proteinExistence type="predicted"/>
<accession>A0ABY3CA65</accession>
<feature type="signal peptide" evidence="2">
    <location>
        <begin position="1"/>
        <end position="20"/>
    </location>
</feature>
<protein>
    <submittedName>
        <fullName evidence="3">Uncharacterized protein</fullName>
    </submittedName>
</protein>
<evidence type="ECO:0000313" key="4">
    <source>
        <dbReference type="Proteomes" id="UP000733744"/>
    </source>
</evidence>
<keyword evidence="4" id="KW-1185">Reference proteome</keyword>
<sequence>MRKLLAGCILIMALPMAVNAQGPGDVQRSPAEAAAPGSNPGDISQSRATGSADEQNEAFNVCLRATQRFEQREATKGSKQPAEASITASCKKELKPLAYWQCMDKESMQDVDFNTAHWRCGKQTNILQ</sequence>
<feature type="compositionally biased region" description="Polar residues" evidence="1">
    <location>
        <begin position="41"/>
        <end position="53"/>
    </location>
</feature>
<dbReference type="EMBL" id="RYFG02000097">
    <property type="protein sequence ID" value="TRW94566.1"/>
    <property type="molecule type" value="Genomic_DNA"/>
</dbReference>
<dbReference type="Proteomes" id="UP000733744">
    <property type="component" value="Unassembled WGS sequence"/>
</dbReference>
<comment type="caution">
    <text evidence="3">The sequence shown here is derived from an EMBL/GenBank/DDBJ whole genome shotgun (WGS) entry which is preliminary data.</text>
</comment>
<evidence type="ECO:0000313" key="3">
    <source>
        <dbReference type="EMBL" id="TRW94566.1"/>
    </source>
</evidence>
<name>A0ABY3CA65_9GAMM</name>
<keyword evidence="2" id="KW-0732">Signal</keyword>
<feature type="chain" id="PRO_5046210300" evidence="2">
    <location>
        <begin position="21"/>
        <end position="128"/>
    </location>
</feature>
<organism evidence="3 4">
    <name type="scientific">Candidatus Methylobacter oryzae</name>
    <dbReference type="NCBI Taxonomy" id="2497749"/>
    <lineage>
        <taxon>Bacteria</taxon>
        <taxon>Pseudomonadati</taxon>
        <taxon>Pseudomonadota</taxon>
        <taxon>Gammaproteobacteria</taxon>
        <taxon>Methylococcales</taxon>
        <taxon>Methylococcaceae</taxon>
        <taxon>Methylobacter</taxon>
    </lineage>
</organism>
<evidence type="ECO:0000256" key="1">
    <source>
        <dbReference type="SAM" id="MobiDB-lite"/>
    </source>
</evidence>
<feature type="region of interest" description="Disordered" evidence="1">
    <location>
        <begin position="22"/>
        <end position="54"/>
    </location>
</feature>